<dbReference type="PANTHER" id="PTHR46300">
    <property type="entry name" value="P450, PUTATIVE (EUROFUNG)-RELATED-RELATED"/>
    <property type="match status" value="1"/>
</dbReference>
<dbReference type="STRING" id="98765.A0A2R6S742"/>
<evidence type="ECO:0000256" key="1">
    <source>
        <dbReference type="ARBA" id="ARBA00001971"/>
    </source>
</evidence>
<dbReference type="GO" id="GO:0016020">
    <property type="term" value="C:membrane"/>
    <property type="evidence" value="ECO:0007669"/>
    <property type="project" value="UniProtKB-SubCell"/>
</dbReference>
<reference evidence="14 15" key="1">
    <citation type="submission" date="2018-02" db="EMBL/GenBank/DDBJ databases">
        <title>Genome sequence of the basidiomycete white-rot fungus Phlebia centrifuga.</title>
        <authorList>
            <person name="Granchi Z."/>
            <person name="Peng M."/>
            <person name="de Vries R.P."/>
            <person name="Hilden K."/>
            <person name="Makela M.R."/>
            <person name="Grigoriev I."/>
            <person name="Riley R."/>
        </authorList>
    </citation>
    <scope>NUCLEOTIDE SEQUENCE [LARGE SCALE GENOMIC DNA]</scope>
    <source>
        <strain evidence="14 15">FBCC195</strain>
    </source>
</reference>
<keyword evidence="15" id="KW-1185">Reference proteome</keyword>
<keyword evidence="8 13" id="KW-1133">Transmembrane helix</keyword>
<evidence type="ECO:0000256" key="3">
    <source>
        <dbReference type="ARBA" id="ARBA00005179"/>
    </source>
</evidence>
<comment type="cofactor">
    <cofactor evidence="1">
        <name>heme</name>
        <dbReference type="ChEBI" id="CHEBI:30413"/>
    </cofactor>
</comment>
<dbReference type="InterPro" id="IPR036396">
    <property type="entry name" value="Cyt_P450_sf"/>
</dbReference>
<keyword evidence="5" id="KW-0349">Heme</keyword>
<evidence type="ECO:0000256" key="13">
    <source>
        <dbReference type="SAM" id="Phobius"/>
    </source>
</evidence>
<comment type="caution">
    <text evidence="14">The sequence shown here is derived from an EMBL/GenBank/DDBJ whole genome shotgun (WGS) entry which is preliminary data.</text>
</comment>
<keyword evidence="12 13" id="KW-0472">Membrane</keyword>
<name>A0A2R6S742_9APHY</name>
<keyword evidence="11" id="KW-0503">Monooxygenase</keyword>
<dbReference type="Pfam" id="PF00067">
    <property type="entry name" value="p450"/>
    <property type="match status" value="1"/>
</dbReference>
<comment type="pathway">
    <text evidence="3">Secondary metabolite biosynthesis.</text>
</comment>
<keyword evidence="10" id="KW-0408">Iron</keyword>
<evidence type="ECO:0000256" key="8">
    <source>
        <dbReference type="ARBA" id="ARBA00022989"/>
    </source>
</evidence>
<evidence type="ECO:0000256" key="4">
    <source>
        <dbReference type="ARBA" id="ARBA00010617"/>
    </source>
</evidence>
<gene>
    <name evidence="14" type="ORF">PHLCEN_2v28</name>
</gene>
<evidence type="ECO:0000256" key="10">
    <source>
        <dbReference type="ARBA" id="ARBA00023004"/>
    </source>
</evidence>
<comment type="similarity">
    <text evidence="4">Belongs to the cytochrome P450 family.</text>
</comment>
<keyword evidence="7" id="KW-0479">Metal-binding</keyword>
<accession>A0A2R6S742</accession>
<dbReference type="GO" id="GO:0016705">
    <property type="term" value="F:oxidoreductase activity, acting on paired donors, with incorporation or reduction of molecular oxygen"/>
    <property type="evidence" value="ECO:0007669"/>
    <property type="project" value="InterPro"/>
</dbReference>
<dbReference type="AlphaFoldDB" id="A0A2R6S742"/>
<evidence type="ECO:0000256" key="6">
    <source>
        <dbReference type="ARBA" id="ARBA00022692"/>
    </source>
</evidence>
<evidence type="ECO:0000256" key="7">
    <source>
        <dbReference type="ARBA" id="ARBA00022723"/>
    </source>
</evidence>
<keyword evidence="6 13" id="KW-0812">Transmembrane</keyword>
<sequence length="336" mass="37913">MEQHVASTGLALALLVAAMGLYLMTRRKYMLPPGPKGLPIIGNTFNMPTNFEWLAYQKWSRDFNSDLIYLNLLGTPVVVLHSAKAAYELFEKRSAIYSDRVRGVMMNELIGWDHNIAFMQYGERWRESRRAFHQHFHPGVIPKYYPRTVKGVRELLLRLLETPDDFMGHMRHMAGSIIMRITYGIEVLPTEDPYITTAEAALQSLAAAGFKKEAAAWRKPTRAMANVPFSKVQEALSNGTAVPSILSALLEKLDPNADNQRMEDRYRAAATTAYTGGSDTTVSSLGTFILAMMLYPTVQKRAREELDRVIGSDRLPSFEDELELPYVSAVVKEAFR</sequence>
<evidence type="ECO:0000256" key="12">
    <source>
        <dbReference type="ARBA" id="ARBA00023136"/>
    </source>
</evidence>
<evidence type="ECO:0008006" key="16">
    <source>
        <dbReference type="Google" id="ProtNLM"/>
    </source>
</evidence>
<proteinExistence type="inferred from homology"/>
<evidence type="ECO:0000313" key="14">
    <source>
        <dbReference type="EMBL" id="PSS38121.1"/>
    </source>
</evidence>
<protein>
    <recommendedName>
        <fullName evidence="16">Cytochrome P450</fullName>
    </recommendedName>
</protein>
<dbReference type="EMBL" id="MLYV02000002">
    <property type="protein sequence ID" value="PSS38121.1"/>
    <property type="molecule type" value="Genomic_DNA"/>
</dbReference>
<dbReference type="SUPFAM" id="SSF48264">
    <property type="entry name" value="Cytochrome P450"/>
    <property type="match status" value="1"/>
</dbReference>
<evidence type="ECO:0000256" key="2">
    <source>
        <dbReference type="ARBA" id="ARBA00004167"/>
    </source>
</evidence>
<dbReference type="InterPro" id="IPR002401">
    <property type="entry name" value="Cyt_P450_E_grp-I"/>
</dbReference>
<evidence type="ECO:0000256" key="9">
    <source>
        <dbReference type="ARBA" id="ARBA00023002"/>
    </source>
</evidence>
<dbReference type="Gene3D" id="1.10.630.10">
    <property type="entry name" value="Cytochrome P450"/>
    <property type="match status" value="1"/>
</dbReference>
<feature type="transmembrane region" description="Helical" evidence="13">
    <location>
        <begin position="6"/>
        <end position="24"/>
    </location>
</feature>
<dbReference type="OrthoDB" id="2789670at2759"/>
<dbReference type="GO" id="GO:0005506">
    <property type="term" value="F:iron ion binding"/>
    <property type="evidence" value="ECO:0007669"/>
    <property type="project" value="InterPro"/>
</dbReference>
<dbReference type="PANTHER" id="PTHR46300:SF7">
    <property type="entry name" value="P450, PUTATIVE (EUROFUNG)-RELATED"/>
    <property type="match status" value="1"/>
</dbReference>
<evidence type="ECO:0000256" key="11">
    <source>
        <dbReference type="ARBA" id="ARBA00023033"/>
    </source>
</evidence>
<dbReference type="InterPro" id="IPR001128">
    <property type="entry name" value="Cyt_P450"/>
</dbReference>
<dbReference type="Proteomes" id="UP000186601">
    <property type="component" value="Unassembled WGS sequence"/>
</dbReference>
<dbReference type="InterPro" id="IPR050364">
    <property type="entry name" value="Cytochrome_P450_fung"/>
</dbReference>
<evidence type="ECO:0000313" key="15">
    <source>
        <dbReference type="Proteomes" id="UP000186601"/>
    </source>
</evidence>
<evidence type="ECO:0000256" key="5">
    <source>
        <dbReference type="ARBA" id="ARBA00022617"/>
    </source>
</evidence>
<dbReference type="PRINTS" id="PR00463">
    <property type="entry name" value="EP450I"/>
</dbReference>
<comment type="subcellular location">
    <subcellularLocation>
        <location evidence="2">Membrane</location>
        <topology evidence="2">Single-pass membrane protein</topology>
    </subcellularLocation>
</comment>
<keyword evidence="9" id="KW-0560">Oxidoreductase</keyword>
<organism evidence="14 15">
    <name type="scientific">Hermanssonia centrifuga</name>
    <dbReference type="NCBI Taxonomy" id="98765"/>
    <lineage>
        <taxon>Eukaryota</taxon>
        <taxon>Fungi</taxon>
        <taxon>Dikarya</taxon>
        <taxon>Basidiomycota</taxon>
        <taxon>Agaricomycotina</taxon>
        <taxon>Agaricomycetes</taxon>
        <taxon>Polyporales</taxon>
        <taxon>Meruliaceae</taxon>
        <taxon>Hermanssonia</taxon>
    </lineage>
</organism>
<dbReference type="GO" id="GO:0020037">
    <property type="term" value="F:heme binding"/>
    <property type="evidence" value="ECO:0007669"/>
    <property type="project" value="InterPro"/>
</dbReference>
<dbReference type="GO" id="GO:0004497">
    <property type="term" value="F:monooxygenase activity"/>
    <property type="evidence" value="ECO:0007669"/>
    <property type="project" value="UniProtKB-KW"/>
</dbReference>